<organism evidence="5 6">
    <name type="scientific">Chara braunii</name>
    <name type="common">Braun's stonewort</name>
    <dbReference type="NCBI Taxonomy" id="69332"/>
    <lineage>
        <taxon>Eukaryota</taxon>
        <taxon>Viridiplantae</taxon>
        <taxon>Streptophyta</taxon>
        <taxon>Charophyceae</taxon>
        <taxon>Charales</taxon>
        <taxon>Characeae</taxon>
        <taxon>Chara</taxon>
    </lineage>
</organism>
<evidence type="ECO:0000256" key="1">
    <source>
        <dbReference type="PROSITE-ProRule" id="PRU00047"/>
    </source>
</evidence>
<dbReference type="GO" id="GO:0003676">
    <property type="term" value="F:nucleic acid binding"/>
    <property type="evidence" value="ECO:0007669"/>
    <property type="project" value="InterPro"/>
</dbReference>
<evidence type="ECO:0000259" key="4">
    <source>
        <dbReference type="PROSITE" id="PS50158"/>
    </source>
</evidence>
<dbReference type="EMBL" id="BFEA01000313">
    <property type="protein sequence ID" value="GBG79172.1"/>
    <property type="molecule type" value="Genomic_DNA"/>
</dbReference>
<proteinExistence type="predicted"/>
<protein>
    <recommendedName>
        <fullName evidence="4">CCHC-type domain-containing protein</fullName>
    </recommendedName>
</protein>
<keyword evidence="6" id="KW-1185">Reference proteome</keyword>
<keyword evidence="1" id="KW-0862">Zinc</keyword>
<evidence type="ECO:0000313" key="5">
    <source>
        <dbReference type="EMBL" id="GBG79172.1"/>
    </source>
</evidence>
<dbReference type="AlphaFoldDB" id="A0A388LAG1"/>
<feature type="coiled-coil region" evidence="2">
    <location>
        <begin position="202"/>
        <end position="243"/>
    </location>
</feature>
<keyword evidence="1" id="KW-0863">Zinc-finger</keyword>
<evidence type="ECO:0000313" key="6">
    <source>
        <dbReference type="Proteomes" id="UP000265515"/>
    </source>
</evidence>
<keyword evidence="2" id="KW-0175">Coiled coil</keyword>
<gene>
    <name evidence="5" type="ORF">CBR_g28888</name>
</gene>
<feature type="region of interest" description="Disordered" evidence="3">
    <location>
        <begin position="432"/>
        <end position="458"/>
    </location>
</feature>
<feature type="coiled-coil region" evidence="2">
    <location>
        <begin position="297"/>
        <end position="331"/>
    </location>
</feature>
<feature type="region of interest" description="Disordered" evidence="3">
    <location>
        <begin position="92"/>
        <end position="126"/>
    </location>
</feature>
<dbReference type="GO" id="GO:0008270">
    <property type="term" value="F:zinc ion binding"/>
    <property type="evidence" value="ECO:0007669"/>
    <property type="project" value="UniProtKB-KW"/>
</dbReference>
<sequence length="458" mass="51472">MADNRSCYNCGQRGHTSCFCPHPDRRLQGGQSNSLAIVPAQPIPTFPPIINSQTNVGTAAPAYQSYSNGGGWLGKRVSSLEEIVAEIKVKHDTDKAREQATREEEENKKRLSEEEEKRARDKTERGEFQAQMNREVGLKLDKVYEAVNVKKNESNDELTKQKARIEELQQKHCVASTSTGVPKATVGGEEVIRLRREQIELREALNKRFAALEEVIRALQRQCEDAEANAEVWKAEALRLGNKRGGVVIGVSPVPHSRVRSRVTPAMTPNSTLKVDERLKGVVDRHQMEVNVLQDMRLKEVNARKQMEKEVEKMKEEMAKMQMQNRVMTQSNLKARLDEAAVQLTRKAGTGKEKVVPSLTVKEKATPAPLDSREVFLRKESKALRGMKKEEIMTICSKEDITYTTLEPTKEEIAQKRTTLIFDTDEGNVDKGKEVSVFDVTEDGENDSENDGRESAAS</sequence>
<reference evidence="5 6" key="1">
    <citation type="journal article" date="2018" name="Cell">
        <title>The Chara Genome: Secondary Complexity and Implications for Plant Terrestrialization.</title>
        <authorList>
            <person name="Nishiyama T."/>
            <person name="Sakayama H."/>
            <person name="Vries J.D."/>
            <person name="Buschmann H."/>
            <person name="Saint-Marcoux D."/>
            <person name="Ullrich K.K."/>
            <person name="Haas F.B."/>
            <person name="Vanderstraeten L."/>
            <person name="Becker D."/>
            <person name="Lang D."/>
            <person name="Vosolsobe S."/>
            <person name="Rombauts S."/>
            <person name="Wilhelmsson P.K.I."/>
            <person name="Janitza P."/>
            <person name="Kern R."/>
            <person name="Heyl A."/>
            <person name="Rumpler F."/>
            <person name="Villalobos L.I.A.C."/>
            <person name="Clay J.M."/>
            <person name="Skokan R."/>
            <person name="Toyoda A."/>
            <person name="Suzuki Y."/>
            <person name="Kagoshima H."/>
            <person name="Schijlen E."/>
            <person name="Tajeshwar N."/>
            <person name="Catarino B."/>
            <person name="Hetherington A.J."/>
            <person name="Saltykova A."/>
            <person name="Bonnot C."/>
            <person name="Breuninger H."/>
            <person name="Symeonidi A."/>
            <person name="Radhakrishnan G.V."/>
            <person name="Van Nieuwerburgh F."/>
            <person name="Deforce D."/>
            <person name="Chang C."/>
            <person name="Karol K.G."/>
            <person name="Hedrich R."/>
            <person name="Ulvskov P."/>
            <person name="Glockner G."/>
            <person name="Delwiche C.F."/>
            <person name="Petrasek J."/>
            <person name="Van de Peer Y."/>
            <person name="Friml J."/>
            <person name="Beilby M."/>
            <person name="Dolan L."/>
            <person name="Kohara Y."/>
            <person name="Sugano S."/>
            <person name="Fujiyama A."/>
            <person name="Delaux P.-M."/>
            <person name="Quint M."/>
            <person name="TheiBen G."/>
            <person name="Hagemann M."/>
            <person name="Harholt J."/>
            <person name="Dunand C."/>
            <person name="Zachgo S."/>
            <person name="Langdale J."/>
            <person name="Maumus F."/>
            <person name="Straeten D.V.D."/>
            <person name="Gould S.B."/>
            <person name="Rensing S.A."/>
        </authorList>
    </citation>
    <scope>NUCLEOTIDE SEQUENCE [LARGE SCALE GENOMIC DNA]</scope>
    <source>
        <strain evidence="5 6">S276</strain>
    </source>
</reference>
<feature type="domain" description="CCHC-type" evidence="4">
    <location>
        <begin position="7"/>
        <end position="21"/>
    </location>
</feature>
<accession>A0A388LAG1</accession>
<comment type="caution">
    <text evidence="5">The sequence shown here is derived from an EMBL/GenBank/DDBJ whole genome shotgun (WGS) entry which is preliminary data.</text>
</comment>
<dbReference type="Proteomes" id="UP000265515">
    <property type="component" value="Unassembled WGS sequence"/>
</dbReference>
<evidence type="ECO:0000256" key="2">
    <source>
        <dbReference type="SAM" id="Coils"/>
    </source>
</evidence>
<feature type="compositionally biased region" description="Acidic residues" evidence="3">
    <location>
        <begin position="440"/>
        <end position="449"/>
    </location>
</feature>
<name>A0A388LAG1_CHABU</name>
<keyword evidence="1" id="KW-0479">Metal-binding</keyword>
<dbReference type="PROSITE" id="PS50158">
    <property type="entry name" value="ZF_CCHC"/>
    <property type="match status" value="1"/>
</dbReference>
<evidence type="ECO:0000256" key="3">
    <source>
        <dbReference type="SAM" id="MobiDB-lite"/>
    </source>
</evidence>
<dbReference type="InterPro" id="IPR001878">
    <property type="entry name" value="Znf_CCHC"/>
</dbReference>
<dbReference type="Gramene" id="GBG79172">
    <property type="protein sequence ID" value="GBG79172"/>
    <property type="gene ID" value="CBR_g28888"/>
</dbReference>